<evidence type="ECO:0000256" key="2">
    <source>
        <dbReference type="SAM" id="MobiDB-lite"/>
    </source>
</evidence>
<dbReference type="Pfam" id="PF08569">
    <property type="entry name" value="Mo25"/>
    <property type="match status" value="1"/>
</dbReference>
<dbReference type="GO" id="GO:0043539">
    <property type="term" value="F:protein serine/threonine kinase activator activity"/>
    <property type="evidence" value="ECO:0007669"/>
    <property type="project" value="TreeGrafter"/>
</dbReference>
<dbReference type="Gene3D" id="1.25.10.10">
    <property type="entry name" value="Leucine-rich Repeat Variant"/>
    <property type="match status" value="1"/>
</dbReference>
<dbReference type="AlphaFoldDB" id="A0A6A7GCD1"/>
<dbReference type="SUPFAM" id="SSF48371">
    <property type="entry name" value="ARM repeat"/>
    <property type="match status" value="1"/>
</dbReference>
<organism evidence="3">
    <name type="scientific">Hirondellea gigas</name>
    <dbReference type="NCBI Taxonomy" id="1518452"/>
    <lineage>
        <taxon>Eukaryota</taxon>
        <taxon>Metazoa</taxon>
        <taxon>Ecdysozoa</taxon>
        <taxon>Arthropoda</taxon>
        <taxon>Crustacea</taxon>
        <taxon>Multicrustacea</taxon>
        <taxon>Malacostraca</taxon>
        <taxon>Eumalacostraca</taxon>
        <taxon>Peracarida</taxon>
        <taxon>Amphipoda</taxon>
        <taxon>Amphilochidea</taxon>
        <taxon>Lysianassida</taxon>
        <taxon>Lysianassidira</taxon>
        <taxon>Lysianassoidea</taxon>
        <taxon>Lysianassidae</taxon>
        <taxon>Hirondellea</taxon>
    </lineage>
</organism>
<feature type="compositionally biased region" description="Polar residues" evidence="2">
    <location>
        <begin position="347"/>
        <end position="377"/>
    </location>
</feature>
<protein>
    <submittedName>
        <fullName evidence="3">Calcium-binding protein 39-like</fullName>
    </submittedName>
</protein>
<sequence length="424" mass="48719">MAFLFKKKPSELCKSLLKQVLILQAENATEEKSKKADEKVQALLMQMRTMLYGDDEIEPKITNIQKLRDELTNECDLLLVLLKAMPHFDLKTQKELVKIFAFFLRRGRQNAFVDYFASHPEIFELLMKSYDDPRIAVHCGPIIRECIIHRELCAILLDIKYLKQLFGLVQQTGADLASDAFITLRKLLLEHKSLAGKFMDANYSVLFDDYFVTLLRSDNFVTRKKALSLLHDILLEKKNQKLLFIYVSDVEHLKLIMNMLRIKKVVLQFAVFDVFKLFVANTRKTSAIITILLKNREILKGFLEKLEKEGNAEFDADKEFLNEQLDNLQAIPLEVEVEDESESKSSQHLPETVSISSDGDITNSLEAKQSPPSMSSEPRNESSEEAQSDRVKTPKKKKKKSSKSKSKRRSLNPKEPDISEEVGE</sequence>
<reference evidence="3" key="1">
    <citation type="submission" date="2017-11" db="EMBL/GenBank/DDBJ databases">
        <title>The sensing device of the deep-sea amphipod.</title>
        <authorList>
            <person name="Kobayashi H."/>
            <person name="Nagahama T."/>
            <person name="Arai W."/>
            <person name="Sasagawa Y."/>
            <person name="Umeda M."/>
            <person name="Hayashi T."/>
            <person name="Nikaido I."/>
            <person name="Watanabe H."/>
            <person name="Oguri K."/>
            <person name="Kitazato H."/>
            <person name="Fujioka K."/>
            <person name="Kido Y."/>
            <person name="Takami H."/>
        </authorList>
    </citation>
    <scope>NUCLEOTIDE SEQUENCE</scope>
    <source>
        <tissue evidence="3">Whole body</tissue>
    </source>
</reference>
<dbReference type="InterPro" id="IPR016024">
    <property type="entry name" value="ARM-type_fold"/>
</dbReference>
<proteinExistence type="evidence at transcript level"/>
<accession>A0A6A7GCD1</accession>
<evidence type="ECO:0000256" key="1">
    <source>
        <dbReference type="ARBA" id="ARBA00011012"/>
    </source>
</evidence>
<feature type="compositionally biased region" description="Basic and acidic residues" evidence="2">
    <location>
        <begin position="378"/>
        <end position="392"/>
    </location>
</feature>
<dbReference type="GO" id="GO:0035556">
    <property type="term" value="P:intracellular signal transduction"/>
    <property type="evidence" value="ECO:0007669"/>
    <property type="project" value="TreeGrafter"/>
</dbReference>
<dbReference type="PANTHER" id="PTHR10182">
    <property type="entry name" value="CALCIUM-BINDING PROTEIN 39-RELATED"/>
    <property type="match status" value="1"/>
</dbReference>
<feature type="region of interest" description="Disordered" evidence="2">
    <location>
        <begin position="336"/>
        <end position="424"/>
    </location>
</feature>
<evidence type="ECO:0000313" key="3">
    <source>
        <dbReference type="EMBL" id="LAC27802.1"/>
    </source>
</evidence>
<name>A0A6A7GCD1_9CRUS</name>
<feature type="compositionally biased region" description="Basic residues" evidence="2">
    <location>
        <begin position="393"/>
        <end position="411"/>
    </location>
</feature>
<dbReference type="PANTHER" id="PTHR10182:SF3">
    <property type="entry name" value="PROTEIN MO25"/>
    <property type="match status" value="1"/>
</dbReference>
<comment type="similarity">
    <text evidence="1">Belongs to the Mo25 family.</text>
</comment>
<dbReference type="InterPro" id="IPR011989">
    <property type="entry name" value="ARM-like"/>
</dbReference>
<dbReference type="InterPro" id="IPR013878">
    <property type="entry name" value="Mo25"/>
</dbReference>
<dbReference type="EMBL" id="IACT01008690">
    <property type="protein sequence ID" value="LAC27802.1"/>
    <property type="molecule type" value="mRNA"/>
</dbReference>